<dbReference type="InterPro" id="IPR008909">
    <property type="entry name" value="DALR_anticod-bd"/>
</dbReference>
<feature type="domain" description="DALR anticodon binding" evidence="9">
    <location>
        <begin position="460"/>
        <end position="579"/>
    </location>
</feature>
<dbReference type="CDD" id="cd00671">
    <property type="entry name" value="ArgRS_core"/>
    <property type="match status" value="1"/>
</dbReference>
<evidence type="ECO:0000256" key="7">
    <source>
        <dbReference type="ARBA" id="ARBA00023146"/>
    </source>
</evidence>
<dbReference type="Pfam" id="PF05746">
    <property type="entry name" value="DALR_1"/>
    <property type="match status" value="1"/>
</dbReference>
<evidence type="ECO:0000256" key="6">
    <source>
        <dbReference type="ARBA" id="ARBA00022917"/>
    </source>
</evidence>
<dbReference type="InterPro" id="IPR035684">
    <property type="entry name" value="ArgRS_core"/>
</dbReference>
<evidence type="ECO:0000256" key="5">
    <source>
        <dbReference type="ARBA" id="ARBA00022840"/>
    </source>
</evidence>
<comment type="similarity">
    <text evidence="1">Belongs to the class-I aminoacyl-tRNA synthetase family.</text>
</comment>
<name>A0A2K9V969_9VIRU</name>
<keyword evidence="7 10" id="KW-0030">Aminoacyl-tRNA synthetase</keyword>
<dbReference type="SUPFAM" id="SSF52374">
    <property type="entry name" value="Nucleotidylyl transferase"/>
    <property type="match status" value="1"/>
</dbReference>
<organism evidence="10">
    <name type="scientific">Bandra megavirus</name>
    <dbReference type="NCBI Taxonomy" id="2071566"/>
    <lineage>
        <taxon>Viruses</taxon>
        <taxon>Varidnaviria</taxon>
        <taxon>Bamfordvirae</taxon>
        <taxon>Nucleocytoviricota</taxon>
        <taxon>Megaviricetes</taxon>
        <taxon>Imitervirales</taxon>
        <taxon>Mimiviridae</taxon>
        <taxon>Megamimivirinae</taxon>
        <taxon>Megavirus</taxon>
    </lineage>
</organism>
<comment type="catalytic activity">
    <reaction evidence="8">
        <text>tRNA(Arg) + L-arginine + ATP = L-arginyl-tRNA(Arg) + AMP + diphosphate</text>
        <dbReference type="Rhea" id="RHEA:20301"/>
        <dbReference type="Rhea" id="RHEA-COMP:9658"/>
        <dbReference type="Rhea" id="RHEA-COMP:9673"/>
        <dbReference type="ChEBI" id="CHEBI:30616"/>
        <dbReference type="ChEBI" id="CHEBI:32682"/>
        <dbReference type="ChEBI" id="CHEBI:33019"/>
        <dbReference type="ChEBI" id="CHEBI:78442"/>
        <dbReference type="ChEBI" id="CHEBI:78513"/>
        <dbReference type="ChEBI" id="CHEBI:456215"/>
        <dbReference type="EC" id="6.1.1.19"/>
    </reaction>
</comment>
<dbReference type="FunFam" id="3.40.50.620:FF:000116">
    <property type="entry name" value="Arginine--tRNA ligase"/>
    <property type="match status" value="1"/>
</dbReference>
<evidence type="ECO:0000256" key="2">
    <source>
        <dbReference type="ARBA" id="ARBA00012837"/>
    </source>
</evidence>
<dbReference type="GO" id="GO:0005524">
    <property type="term" value="F:ATP binding"/>
    <property type="evidence" value="ECO:0007669"/>
    <property type="project" value="UniProtKB-KW"/>
</dbReference>
<dbReference type="PANTHER" id="PTHR11956">
    <property type="entry name" value="ARGINYL-TRNA SYNTHETASE"/>
    <property type="match status" value="1"/>
</dbReference>
<dbReference type="Gene3D" id="3.40.50.620">
    <property type="entry name" value="HUPs"/>
    <property type="match status" value="1"/>
</dbReference>
<keyword evidence="4" id="KW-0547">Nucleotide-binding</keyword>
<reference evidence="10" key="1">
    <citation type="submission" date="2018-01" db="EMBL/GenBank/DDBJ databases">
        <title>Draft genome sequence of Bandra megavirus.</title>
        <authorList>
            <person name="Chatterjee A."/>
            <person name="Yadav R."/>
            <person name="Kondabagil K."/>
        </authorList>
    </citation>
    <scope>NUCLEOTIDE SEQUENCE</scope>
    <source>
        <strain evidence="10">KK-1</strain>
    </source>
</reference>
<evidence type="ECO:0000259" key="9">
    <source>
        <dbReference type="SMART" id="SM00836"/>
    </source>
</evidence>
<dbReference type="NCBIfam" id="TIGR00456">
    <property type="entry name" value="argS"/>
    <property type="match status" value="1"/>
</dbReference>
<dbReference type="SUPFAM" id="SSF47323">
    <property type="entry name" value="Anticodon-binding domain of a subclass of class I aminoacyl-tRNA synthetases"/>
    <property type="match status" value="1"/>
</dbReference>
<evidence type="ECO:0000313" key="10">
    <source>
        <dbReference type="EMBL" id="AUV58750.1"/>
    </source>
</evidence>
<dbReference type="PRINTS" id="PR01038">
    <property type="entry name" value="TRNASYNTHARG"/>
</dbReference>
<dbReference type="EC" id="6.1.1.19" evidence="2"/>
<evidence type="ECO:0000256" key="1">
    <source>
        <dbReference type="ARBA" id="ARBA00005594"/>
    </source>
</evidence>
<keyword evidence="3" id="KW-0436">Ligase</keyword>
<protein>
    <recommendedName>
        <fullName evidence="2">arginine--tRNA ligase</fullName>
        <ecNumber evidence="2">6.1.1.19</ecNumber>
    </recommendedName>
</protein>
<proteinExistence type="inferred from homology"/>
<dbReference type="InterPro" id="IPR001412">
    <property type="entry name" value="aa-tRNA-synth_I_CS"/>
</dbReference>
<keyword evidence="5" id="KW-0067">ATP-binding</keyword>
<dbReference type="Gene3D" id="1.10.730.10">
    <property type="entry name" value="Isoleucyl-tRNA Synthetase, Domain 1"/>
    <property type="match status" value="1"/>
</dbReference>
<evidence type="ECO:0000256" key="3">
    <source>
        <dbReference type="ARBA" id="ARBA00022598"/>
    </source>
</evidence>
<dbReference type="Pfam" id="PF00750">
    <property type="entry name" value="tRNA-synt_1d"/>
    <property type="match status" value="1"/>
</dbReference>
<dbReference type="InterPro" id="IPR014729">
    <property type="entry name" value="Rossmann-like_a/b/a_fold"/>
</dbReference>
<keyword evidence="6" id="KW-0648">Protein biosynthesis</keyword>
<accession>A0A2K9V969</accession>
<evidence type="ECO:0000256" key="4">
    <source>
        <dbReference type="ARBA" id="ARBA00022741"/>
    </source>
</evidence>
<dbReference type="InterPro" id="IPR009080">
    <property type="entry name" value="tRNAsynth_Ia_anticodon-bd"/>
</dbReference>
<evidence type="ECO:0000256" key="8">
    <source>
        <dbReference type="ARBA" id="ARBA00049339"/>
    </source>
</evidence>
<dbReference type="SMART" id="SM00836">
    <property type="entry name" value="DALR_1"/>
    <property type="match status" value="1"/>
</dbReference>
<dbReference type="PROSITE" id="PS00178">
    <property type="entry name" value="AA_TRNA_LIGASE_I"/>
    <property type="match status" value="1"/>
</dbReference>
<sequence>MQNITNIASDCIRECCLECFLEYFPELRDQINDYVITKSVNYDYQFNKISHLAQITKIDRDNVVEILFNKLQSKDLIESAEIIRNKNNIFIAFNINKIFVSEKINQLYSLINSVDEIPAPIIPDLPNKVLIDFSSPNIAKEMHIGHLRSTIIGESLCRLYEYCGSKVHRVNHIGDWGTQFGMLIAYIRKFDVTSRDLTNILEVYRSARKLFESDTEFQKQSLIETVRLQNGFENNLAIWKEIREISLISFNNIYHELGTHAEIIGESFYQSRMIDLINDLENNIKNENGMKVIFINEFEIPLILVKSDGGFTYDTSDLAAIKYRFIEQKIDRVIYVVDSGQSQHFQMIFKLASQLSWCKIEQCYHIGFGVILGNNGKRLKTRSGETVLLRDVLQQVKDRAILVTKSLRQNDTLEHDISKISKIIANNCIKYSDLNNPRENNYRFDVDKMTNTKGNTAVYLMYTLARCHGILRKISNLSVILDGDIEINDADSRCLAILLLKYVEFIEKSIKEHAPHYICNYLYELSVQITKFYSNNRCLEIENGEIIYVYHNRIRLIHLAIIIMCKMFELIGLESVEQI</sequence>
<dbReference type="InterPro" id="IPR001278">
    <property type="entry name" value="Arg-tRNA-ligase"/>
</dbReference>
<dbReference type="PANTHER" id="PTHR11956:SF5">
    <property type="entry name" value="ARGININE--TRNA LIGASE, CYTOPLASMIC"/>
    <property type="match status" value="1"/>
</dbReference>
<dbReference type="GO" id="GO:0004814">
    <property type="term" value="F:arginine-tRNA ligase activity"/>
    <property type="evidence" value="ECO:0007669"/>
    <property type="project" value="UniProtKB-EC"/>
</dbReference>
<dbReference type="EMBL" id="MG779371">
    <property type="protein sequence ID" value="AUV58750.1"/>
    <property type="molecule type" value="Genomic_DNA"/>
</dbReference>